<feature type="region of interest" description="Disordered" evidence="2">
    <location>
        <begin position="581"/>
        <end position="628"/>
    </location>
</feature>
<evidence type="ECO:0000313" key="4">
    <source>
        <dbReference type="Proteomes" id="UP000612055"/>
    </source>
</evidence>
<dbReference type="PANTHER" id="PTHR13037">
    <property type="entry name" value="FORMIN"/>
    <property type="match status" value="1"/>
</dbReference>
<name>A0A835XGY1_9CHLO</name>
<dbReference type="OrthoDB" id="541074at2759"/>
<feature type="region of interest" description="Disordered" evidence="2">
    <location>
        <begin position="272"/>
        <end position="349"/>
    </location>
</feature>
<comment type="caution">
    <text evidence="3">The sequence shown here is derived from an EMBL/GenBank/DDBJ whole genome shotgun (WGS) entry which is preliminary data.</text>
</comment>
<sequence length="1042" mass="102704">MATRSREKAAEELPPLIDLTFSDRETNVASRLRHAIAHWLIKGDFQWPEDSPLPSSKLVTIGSYLKKYWHGTWNEPSYNWPKLKDFLTAEEAAGVFSFAGQDKQHDICSLNPWALREAAEAAAGGGGDDEGEAGQGGDYEDEEDEDEEGGGGRGSRAPPARVMAAINAGWPGKTPLARFRRCVAAELSGMRAGPSGPHSCLSASLTSRLRSSYAPLCNAVLASDGRLHLKQLLGPGAENAPGGAFLRAVAHPNDGCFQLDLRGLLDWHAGGGQAATGSGASGTSTPPPGVAAAAAAAAGPSSGAGPSGAGSAAAGRRPGQLDTSATAARGAPGVSPTAPAAAAPGPEGGDGWMASAPLNLLGSLAFPGPAAASELRRLLVARLSQAEGANAQPGLPDLHLPWADIAPLVASSRAASQAPSLSSPAAFKAFLLHPASAACFGALRLLRSPADPASAVDCVALSAPALRRAAGLGLGAAVATAWPGGEPIQRLRRGAVRYLAGIPSSPCGPHASRGATLGSFLKQTQASAYSTVGGAGLLGRLPDDGVAGRNPLLRLERPPGGGEPHLKLALTDLLAAFPPERRGEDLGLGVPPPPPPPQQPRAAAQPGRAGAPGRSQSGGPGAGAGAGADDDFEAQLAAALRASAEEAAMAGWVVEGFNAPAPEPPAAPAARGPAAPAAPAGPPPPIAVSAPAFAPAPAQGPPMPAPSTAAALAAAAAAAAPPAGPASPSPDGGAGVLAPAPAVWVREAGEFTALLHHAYAAGQCGLAVHTGKAQRPGAAPGSPPAIVAVVAGLYVPVAAAAVEQGAAEGAAAAWPAAVYLFDCASVLGSGGAGGGGGAGAGGLPGAAEALAALLESPYVAKTVHGCETVATLAAACGAPSITPLLDTRVMLRGVAGMLPSPLPALPPPPPAFAGPLAAVATAGLNAHLGQLQSSLAASGLWADRPELLSALLSRHSACLREELFGMRDWATNPSSCEAALAAAARHLPELWEALVGEAVPWVAMAAAATATAAALAPPAPAPGAGTRTVTVVVSAAQPAAAP</sequence>
<keyword evidence="1" id="KW-0945">Host-virus interaction</keyword>
<dbReference type="AlphaFoldDB" id="A0A835XGY1"/>
<feature type="region of interest" description="Disordered" evidence="2">
    <location>
        <begin position="664"/>
        <end position="683"/>
    </location>
</feature>
<evidence type="ECO:0000256" key="2">
    <source>
        <dbReference type="SAM" id="MobiDB-lite"/>
    </source>
</evidence>
<feature type="compositionally biased region" description="Low complexity" evidence="2">
    <location>
        <begin position="330"/>
        <end position="345"/>
    </location>
</feature>
<proteinExistence type="predicted"/>
<gene>
    <name evidence="3" type="ORF">HYH03_017942</name>
</gene>
<feature type="compositionally biased region" description="Low complexity" evidence="2">
    <location>
        <begin position="275"/>
        <end position="315"/>
    </location>
</feature>
<feature type="compositionally biased region" description="Pro residues" evidence="2">
    <location>
        <begin position="590"/>
        <end position="599"/>
    </location>
</feature>
<keyword evidence="4" id="KW-1185">Reference proteome</keyword>
<dbReference type="Proteomes" id="UP000612055">
    <property type="component" value="Unassembled WGS sequence"/>
</dbReference>
<feature type="region of interest" description="Disordered" evidence="2">
    <location>
        <begin position="119"/>
        <end position="160"/>
    </location>
</feature>
<feature type="compositionally biased region" description="Low complexity" evidence="2">
    <location>
        <begin position="600"/>
        <end position="615"/>
    </location>
</feature>
<dbReference type="PANTHER" id="PTHR13037:SF24">
    <property type="entry name" value="POLYCOMB PROTEIN PCL-RELATED"/>
    <property type="match status" value="1"/>
</dbReference>
<dbReference type="EMBL" id="JAEHOE010000187">
    <property type="protein sequence ID" value="KAG2483150.1"/>
    <property type="molecule type" value="Genomic_DNA"/>
</dbReference>
<feature type="compositionally biased region" description="Gly residues" evidence="2">
    <location>
        <begin position="616"/>
        <end position="626"/>
    </location>
</feature>
<feature type="compositionally biased region" description="Low complexity" evidence="2">
    <location>
        <begin position="668"/>
        <end position="678"/>
    </location>
</feature>
<reference evidence="3" key="1">
    <citation type="journal article" date="2020" name="bioRxiv">
        <title>Comparative genomics of Chlamydomonas.</title>
        <authorList>
            <person name="Craig R.J."/>
            <person name="Hasan A.R."/>
            <person name="Ness R.W."/>
            <person name="Keightley P.D."/>
        </authorList>
    </citation>
    <scope>NUCLEOTIDE SEQUENCE</scope>
    <source>
        <strain evidence="3">CCAP 11/70</strain>
    </source>
</reference>
<evidence type="ECO:0000256" key="1">
    <source>
        <dbReference type="ARBA" id="ARBA00022581"/>
    </source>
</evidence>
<feature type="compositionally biased region" description="Acidic residues" evidence="2">
    <location>
        <begin position="127"/>
        <end position="149"/>
    </location>
</feature>
<accession>A0A835XGY1</accession>
<organism evidence="3 4">
    <name type="scientific">Edaphochlamys debaryana</name>
    <dbReference type="NCBI Taxonomy" id="47281"/>
    <lineage>
        <taxon>Eukaryota</taxon>
        <taxon>Viridiplantae</taxon>
        <taxon>Chlorophyta</taxon>
        <taxon>core chlorophytes</taxon>
        <taxon>Chlorophyceae</taxon>
        <taxon>CS clade</taxon>
        <taxon>Chlamydomonadales</taxon>
        <taxon>Chlamydomonadales incertae sedis</taxon>
        <taxon>Edaphochlamys</taxon>
    </lineage>
</organism>
<evidence type="ECO:0000313" key="3">
    <source>
        <dbReference type="EMBL" id="KAG2483150.1"/>
    </source>
</evidence>
<protein>
    <submittedName>
        <fullName evidence="3">Uncharacterized protein</fullName>
    </submittedName>
</protein>